<feature type="region of interest" description="Disordered" evidence="1">
    <location>
        <begin position="400"/>
        <end position="429"/>
    </location>
</feature>
<reference evidence="3" key="1">
    <citation type="submission" date="2016-06" db="EMBL/GenBank/DDBJ databases">
        <title>Draft Genome sequence of the fungus Inonotus baumii.</title>
        <authorList>
            <person name="Zhu H."/>
            <person name="Lin W."/>
        </authorList>
    </citation>
    <scope>NUCLEOTIDE SEQUENCE</scope>
    <source>
        <strain evidence="3">821</strain>
    </source>
</reference>
<feature type="region of interest" description="Disordered" evidence="1">
    <location>
        <begin position="277"/>
        <end position="316"/>
    </location>
</feature>
<dbReference type="PANTHER" id="PTHR12210">
    <property type="entry name" value="DULLARD PROTEIN PHOSPHATASE"/>
    <property type="match status" value="1"/>
</dbReference>
<dbReference type="SUPFAM" id="SSF52317">
    <property type="entry name" value="Class I glutamine amidotransferase-like"/>
    <property type="match status" value="1"/>
</dbReference>
<accession>A0A9Q5I373</accession>
<evidence type="ECO:0000313" key="3">
    <source>
        <dbReference type="EMBL" id="OCB90865.1"/>
    </source>
</evidence>
<gene>
    <name evidence="3" type="ORF">A7U60_g1889</name>
</gene>
<name>A0A9Q5I373_SANBA</name>
<dbReference type="Proteomes" id="UP000757232">
    <property type="component" value="Unassembled WGS sequence"/>
</dbReference>
<dbReference type="GO" id="GO:0016791">
    <property type="term" value="F:phosphatase activity"/>
    <property type="evidence" value="ECO:0007669"/>
    <property type="project" value="InterPro"/>
</dbReference>
<dbReference type="FunFam" id="3.40.50.1000:FF:000270">
    <property type="entry name" value="Nuclear envelope-endoplasmic reticulum network protein"/>
    <property type="match status" value="1"/>
</dbReference>
<dbReference type="InterPro" id="IPR002818">
    <property type="entry name" value="DJ-1/PfpI"/>
</dbReference>
<feature type="domain" description="FCP1 homology" evidence="2">
    <location>
        <begin position="534"/>
        <end position="714"/>
    </location>
</feature>
<feature type="region of interest" description="Disordered" evidence="1">
    <location>
        <begin position="230"/>
        <end position="254"/>
    </location>
</feature>
<dbReference type="NCBIfam" id="TIGR02251">
    <property type="entry name" value="HIF-SF_euk"/>
    <property type="match status" value="1"/>
</dbReference>
<dbReference type="InterPro" id="IPR050365">
    <property type="entry name" value="TIM50"/>
</dbReference>
<dbReference type="AlphaFoldDB" id="A0A9Q5I373"/>
<feature type="compositionally biased region" description="Polar residues" evidence="1">
    <location>
        <begin position="293"/>
        <end position="303"/>
    </location>
</feature>
<dbReference type="InterPro" id="IPR023214">
    <property type="entry name" value="HAD_sf"/>
</dbReference>
<feature type="compositionally biased region" description="Low complexity" evidence="1">
    <location>
        <begin position="496"/>
        <end position="508"/>
    </location>
</feature>
<dbReference type="Gene3D" id="3.40.50.880">
    <property type="match status" value="1"/>
</dbReference>
<dbReference type="InterPro" id="IPR036412">
    <property type="entry name" value="HAD-like_sf"/>
</dbReference>
<keyword evidence="4" id="KW-1185">Reference proteome</keyword>
<dbReference type="InterPro" id="IPR029062">
    <property type="entry name" value="Class_I_gatase-like"/>
</dbReference>
<dbReference type="InterPro" id="IPR004274">
    <property type="entry name" value="FCP1_dom"/>
</dbReference>
<proteinExistence type="predicted"/>
<protein>
    <submittedName>
        <fullName evidence="3">NIF-domain-containing protein</fullName>
    </submittedName>
</protein>
<dbReference type="CDD" id="cd07521">
    <property type="entry name" value="HAD_FCP1-like"/>
    <property type="match status" value="1"/>
</dbReference>
<organism evidence="3 4">
    <name type="scientific">Sanghuangporus baumii</name>
    <name type="common">Phellinus baumii</name>
    <dbReference type="NCBI Taxonomy" id="108892"/>
    <lineage>
        <taxon>Eukaryota</taxon>
        <taxon>Fungi</taxon>
        <taxon>Dikarya</taxon>
        <taxon>Basidiomycota</taxon>
        <taxon>Agaricomycotina</taxon>
        <taxon>Agaricomycetes</taxon>
        <taxon>Hymenochaetales</taxon>
        <taxon>Hymenochaetaceae</taxon>
        <taxon>Sanghuangporus</taxon>
    </lineage>
</organism>
<dbReference type="Gene3D" id="3.40.50.1000">
    <property type="entry name" value="HAD superfamily/HAD-like"/>
    <property type="match status" value="1"/>
</dbReference>
<dbReference type="SMART" id="SM00577">
    <property type="entry name" value="CPDc"/>
    <property type="match status" value="1"/>
</dbReference>
<dbReference type="Pfam" id="PF01965">
    <property type="entry name" value="DJ-1_PfpI"/>
    <property type="match status" value="1"/>
</dbReference>
<dbReference type="CDD" id="cd03141">
    <property type="entry name" value="GATase1_Hsp31_like"/>
    <property type="match status" value="1"/>
</dbReference>
<evidence type="ECO:0000259" key="2">
    <source>
        <dbReference type="PROSITE" id="PS50969"/>
    </source>
</evidence>
<feature type="region of interest" description="Disordered" evidence="1">
    <location>
        <begin position="443"/>
        <end position="533"/>
    </location>
</feature>
<dbReference type="PROSITE" id="PS50969">
    <property type="entry name" value="FCP1"/>
    <property type="match status" value="1"/>
</dbReference>
<dbReference type="OrthoDB" id="543156at2759"/>
<dbReference type="InterPro" id="IPR011948">
    <property type="entry name" value="Dullard_phosphatase"/>
</dbReference>
<dbReference type="Pfam" id="PF03031">
    <property type="entry name" value="NIF"/>
    <property type="match status" value="1"/>
</dbReference>
<evidence type="ECO:0000313" key="4">
    <source>
        <dbReference type="Proteomes" id="UP000757232"/>
    </source>
</evidence>
<sequence>MVPKILFVFTSCSQTLTGSPTGWYLPEAAHPYEVLSHDAEIDFAAPAGPNPPVDPGSVKNFTDDESVKFLRDDIVKEKFANAKKLTDVNPNDYDAIFYVGGHGPVIDLASDPVNIKLASEFYKQNKIVSAVCHGPAALVGVKGNDGQSIFYGKEATGFSNEEEEKVGKVKDVPFLLETRIKELGGKYVCADPWTAKVVVSGNLLTGQNPASAGPLGHAIKEKLQFDVLASSSTPLTPPSTPTGELVPEGDSDYPQLSLKRTHSWAFGRALSLPQQFTTRRHTQQPVRVRKRSGSTPSSSRFQLSPSPHASSPSLDATFATEPNALTPISTLTQPMPSISSAQSKVVPSRELGWIRKLYFLQVIFLFANWLYTVWKGLTRPVRDESRITKGNGAEKEYFLTSPETSRETKEAGADAVRIRQARSKASSDRTSYVRLRASSIINIALRPQTKPPTPSPLSQTKLSSPRLPALHLIPPDPPEEDELNSQGDNPSIPLVTSPTSALSPALSPICSTPPGKRTARVSTTRPLSPAKSTPLHTRKTLVLDLDETLIHSTTRPLLPSRSGGWFSLGSLIGFGRNRKAGHIVEVVMGGRSTLYHVYKRPFVDYFLRKVSAWYTLVIFTASMKEYADPVIDWLDAGRGIISLRFFREHCTQLPNGSYSKDLSILNEDLARICLIDNSPASYDINKANGIPIEGWTHDPNDEALLDLLPVLDSLRFTSDVRHILGLRGF</sequence>
<comment type="caution">
    <text evidence="3">The sequence shown here is derived from an EMBL/GenBank/DDBJ whole genome shotgun (WGS) entry which is preliminary data.</text>
</comment>
<evidence type="ECO:0000256" key="1">
    <source>
        <dbReference type="SAM" id="MobiDB-lite"/>
    </source>
</evidence>
<feature type="compositionally biased region" description="Basic residues" evidence="1">
    <location>
        <begin position="278"/>
        <end position="292"/>
    </location>
</feature>
<dbReference type="EMBL" id="LNZH02000115">
    <property type="protein sequence ID" value="OCB90865.1"/>
    <property type="molecule type" value="Genomic_DNA"/>
</dbReference>
<feature type="compositionally biased region" description="Polar residues" evidence="1">
    <location>
        <begin position="520"/>
        <end position="533"/>
    </location>
</feature>
<feature type="compositionally biased region" description="Low complexity" evidence="1">
    <location>
        <begin position="304"/>
        <end position="313"/>
    </location>
</feature>
<dbReference type="SUPFAM" id="SSF56784">
    <property type="entry name" value="HAD-like"/>
    <property type="match status" value="1"/>
</dbReference>